<dbReference type="SUPFAM" id="SSF50630">
    <property type="entry name" value="Acid proteases"/>
    <property type="match status" value="1"/>
</dbReference>
<dbReference type="FunFam" id="3.30.420.10:FF:000063">
    <property type="entry name" value="Retrovirus-related Pol polyprotein from transposon 297-like Protein"/>
    <property type="match status" value="1"/>
</dbReference>
<keyword evidence="6" id="KW-1185">Reference proteome</keyword>
<dbReference type="InterPro" id="IPR021109">
    <property type="entry name" value="Peptidase_aspartic_dom_sf"/>
</dbReference>
<dbReference type="GO" id="GO:0003964">
    <property type="term" value="F:RNA-directed DNA polymerase activity"/>
    <property type="evidence" value="ECO:0007669"/>
    <property type="project" value="UniProtKB-EC"/>
</dbReference>
<dbReference type="Pfam" id="PF00665">
    <property type="entry name" value="rve"/>
    <property type="match status" value="1"/>
</dbReference>
<sequence>MASSLKAPEPFSFSSPNLAAEWKMWRPETDEEVLVGVLITLLGVEGLKIFDTFVFATAGDEKKIKPVLDKFDSHFEPLKSEVFERGMVKGCNYGTSVESVLRDQVVLGVADTQTREKLLFEKSLDLAKACDFVRACEASRAQLTQMTSDLTIRRPDDSVNRLAEKGVKKSSSASEGARPKTFRTPAQKGTKMQLHSMEGVPSEGTEEHSLEEYVFHELRHERRAAATVSEWSETLSVDGISVTVKLDSGASCNVLPQEVFRRLPTRRQRLRPGPRVRRYGAKNGYLSVLGVHTAKVVVKGSVHIVDFVVVNEPGQPSILGLPSCQSLDLIRRVNSIETVSQPPVPAVVTEFLDVFTGLGKLPIEHVIKLSTGSNAVEPVVSPAGRIPFRLEEPVYRKLDQMVADGIIAPVSEPTDWVSRMMVVSKPDGDVRICIDPSGLNKAVLRQHYSIPTVEQLFAKIGRAKFFCSLDAAQGFYQIPLSEESSYLCTMATPRGRYRFLRMPFGLKSAPEVYLHTMSELFGDLTGVIIYFDDFLVTGESMEELQTNLRQVLTRCRQHNLKLQLKKCKFFLKEVPWLGHVIGDGVVKVDPSKVEAIVNMPEPPDKAALIRLLGMATYLDKFCQNLAGLTRPLRDLLKESSAWVWEEPQKAAWVKLKEAMSSLPALRRFDLDLPVMDGIHFGHFGEVKCVRRAKSSVYWPGCDDQIRNMVASCPSCQENRHKNPALPLFPTRIPVHPFQKVSADIFQFGGVHYLLLVDEYSKWPCVATLRTLTSSSTIEALDGFFADFGTPEQIISDNGKQFDCVEFNRFCAKRQVRHLTSSPEFPQSNGLAERHIQTVKKTMLKMFRDGKTLWEVLAAVRSTPVSDQLPSPSVLLQGRHLRGSLPFLPSALTPRLVPSSFVQLQLRRRQGEAHLQNTRCTDARSSALVVGQRVRARVNSRWQPGIVEKVCVEPNSYMVRLSDGRLFRRTRWAINIDHSASSPLDAPSQPLLLRGTTTGALEGVTNQSVLFPSPGPTHSVPAPATPLRVTPSVSCDTPCPSSGSVLAQSTTTTQPEGRSNPSRDNASPLAVRPAYPSPAPGPRPERQAISGGACGDTPARSVPAPMFTRSGRQFSRPVDPS</sequence>
<feature type="domain" description="Integrase catalytic" evidence="4">
    <location>
        <begin position="732"/>
        <end position="896"/>
    </location>
</feature>
<feature type="domain" description="Reverse transcriptase" evidence="3">
    <location>
        <begin position="404"/>
        <end position="581"/>
    </location>
</feature>
<proteinExistence type="predicted"/>
<dbReference type="InterPro" id="IPR000477">
    <property type="entry name" value="RT_dom"/>
</dbReference>
<dbReference type="InterPro" id="IPR050951">
    <property type="entry name" value="Retrovirus_Pol_polyprotein"/>
</dbReference>
<dbReference type="GO" id="GO:0003676">
    <property type="term" value="F:nucleic acid binding"/>
    <property type="evidence" value="ECO:0007669"/>
    <property type="project" value="InterPro"/>
</dbReference>
<dbReference type="PROSITE" id="PS50994">
    <property type="entry name" value="INTEGRASE"/>
    <property type="match status" value="1"/>
</dbReference>
<dbReference type="Pfam" id="PF17921">
    <property type="entry name" value="Integrase_H2C2"/>
    <property type="match status" value="1"/>
</dbReference>
<dbReference type="Gene3D" id="3.30.420.10">
    <property type="entry name" value="Ribonuclease H-like superfamily/Ribonuclease H"/>
    <property type="match status" value="1"/>
</dbReference>
<dbReference type="SUPFAM" id="SSF53098">
    <property type="entry name" value="Ribonuclease H-like"/>
    <property type="match status" value="1"/>
</dbReference>
<dbReference type="PANTHER" id="PTHR37984">
    <property type="entry name" value="PROTEIN CBG26694"/>
    <property type="match status" value="1"/>
</dbReference>
<dbReference type="InterPro" id="IPR012337">
    <property type="entry name" value="RNaseH-like_sf"/>
</dbReference>
<comment type="caution">
    <text evidence="5">The sequence shown here is derived from an EMBL/GenBank/DDBJ whole genome shotgun (WGS) entry which is preliminary data.</text>
</comment>
<dbReference type="FunFam" id="3.30.70.270:FF:000020">
    <property type="entry name" value="Transposon Tf2-6 polyprotein-like Protein"/>
    <property type="match status" value="1"/>
</dbReference>
<dbReference type="CDD" id="cd05481">
    <property type="entry name" value="retropepsin_like_LTR_1"/>
    <property type="match status" value="1"/>
</dbReference>
<dbReference type="InterPro" id="IPR001584">
    <property type="entry name" value="Integrase_cat-core"/>
</dbReference>
<feature type="region of interest" description="Disordered" evidence="2">
    <location>
        <begin position="1005"/>
        <end position="1120"/>
    </location>
</feature>
<dbReference type="GO" id="GO:0042575">
    <property type="term" value="C:DNA polymerase complex"/>
    <property type="evidence" value="ECO:0007669"/>
    <property type="project" value="UniProtKB-ARBA"/>
</dbReference>
<dbReference type="Pfam" id="PF00078">
    <property type="entry name" value="RVT_1"/>
    <property type="match status" value="1"/>
</dbReference>
<dbReference type="Gene3D" id="3.30.70.270">
    <property type="match status" value="2"/>
</dbReference>
<reference evidence="5 6" key="1">
    <citation type="submission" date="2022-05" db="EMBL/GenBank/DDBJ databases">
        <title>A multi-omics perspective on studying reproductive biology in Daphnia sinensis.</title>
        <authorList>
            <person name="Jia J."/>
        </authorList>
    </citation>
    <scope>NUCLEOTIDE SEQUENCE [LARGE SCALE GENOMIC DNA]</scope>
    <source>
        <strain evidence="5 6">WSL</strain>
    </source>
</reference>
<dbReference type="InterPro" id="IPR041588">
    <property type="entry name" value="Integrase_H2C2"/>
</dbReference>
<dbReference type="CDD" id="cd01647">
    <property type="entry name" value="RT_LTR"/>
    <property type="match status" value="1"/>
</dbReference>
<dbReference type="PROSITE" id="PS50878">
    <property type="entry name" value="RT_POL"/>
    <property type="match status" value="1"/>
</dbReference>
<evidence type="ECO:0000259" key="4">
    <source>
        <dbReference type="PROSITE" id="PS50994"/>
    </source>
</evidence>
<dbReference type="InterPro" id="IPR036397">
    <property type="entry name" value="RNaseH_sf"/>
</dbReference>
<dbReference type="AlphaFoldDB" id="A0AAD5L4Z4"/>
<dbReference type="InterPro" id="IPR043128">
    <property type="entry name" value="Rev_trsase/Diguanyl_cyclase"/>
</dbReference>
<dbReference type="Gene3D" id="3.10.10.10">
    <property type="entry name" value="HIV Type 1 Reverse Transcriptase, subunit A, domain 1"/>
    <property type="match status" value="1"/>
</dbReference>
<gene>
    <name evidence="5" type="ORF">GHT06_008822</name>
</gene>
<protein>
    <recommendedName>
        <fullName evidence="1">RNA-directed DNA polymerase</fullName>
        <ecNumber evidence="1">2.7.7.49</ecNumber>
    </recommendedName>
</protein>
<dbReference type="Gene3D" id="2.40.70.10">
    <property type="entry name" value="Acid Proteases"/>
    <property type="match status" value="1"/>
</dbReference>
<dbReference type="EMBL" id="WJBH02000001">
    <property type="protein sequence ID" value="KAI9565072.1"/>
    <property type="molecule type" value="Genomic_DNA"/>
</dbReference>
<feature type="compositionally biased region" description="Polar residues" evidence="2">
    <location>
        <begin position="1030"/>
        <end position="1064"/>
    </location>
</feature>
<feature type="region of interest" description="Disordered" evidence="2">
    <location>
        <begin position="163"/>
        <end position="207"/>
    </location>
</feature>
<evidence type="ECO:0000256" key="1">
    <source>
        <dbReference type="ARBA" id="ARBA00012493"/>
    </source>
</evidence>
<evidence type="ECO:0000259" key="3">
    <source>
        <dbReference type="PROSITE" id="PS50878"/>
    </source>
</evidence>
<name>A0AAD5L4Z4_9CRUS</name>
<dbReference type="EC" id="2.7.7.49" evidence="1"/>
<dbReference type="Proteomes" id="UP000820818">
    <property type="component" value="Linkage Group LG1"/>
</dbReference>
<dbReference type="PANTHER" id="PTHR37984:SF8">
    <property type="entry name" value="CCHC-TYPE DOMAIN-CONTAINING PROTEIN"/>
    <property type="match status" value="1"/>
</dbReference>
<accession>A0AAD5L4Z4</accession>
<dbReference type="SUPFAM" id="SSF56672">
    <property type="entry name" value="DNA/RNA polymerases"/>
    <property type="match status" value="1"/>
</dbReference>
<evidence type="ECO:0000313" key="5">
    <source>
        <dbReference type="EMBL" id="KAI9565072.1"/>
    </source>
</evidence>
<organism evidence="5 6">
    <name type="scientific">Daphnia sinensis</name>
    <dbReference type="NCBI Taxonomy" id="1820382"/>
    <lineage>
        <taxon>Eukaryota</taxon>
        <taxon>Metazoa</taxon>
        <taxon>Ecdysozoa</taxon>
        <taxon>Arthropoda</taxon>
        <taxon>Crustacea</taxon>
        <taxon>Branchiopoda</taxon>
        <taxon>Diplostraca</taxon>
        <taxon>Cladocera</taxon>
        <taxon>Anomopoda</taxon>
        <taxon>Daphniidae</taxon>
        <taxon>Daphnia</taxon>
        <taxon>Daphnia similis group</taxon>
    </lineage>
</organism>
<evidence type="ECO:0000256" key="2">
    <source>
        <dbReference type="SAM" id="MobiDB-lite"/>
    </source>
</evidence>
<dbReference type="InterPro" id="IPR043502">
    <property type="entry name" value="DNA/RNA_pol_sf"/>
</dbReference>
<evidence type="ECO:0000313" key="6">
    <source>
        <dbReference type="Proteomes" id="UP000820818"/>
    </source>
</evidence>
<dbReference type="GO" id="GO:0015074">
    <property type="term" value="P:DNA integration"/>
    <property type="evidence" value="ECO:0007669"/>
    <property type="project" value="InterPro"/>
</dbReference>